<evidence type="ECO:0000259" key="8">
    <source>
        <dbReference type="Pfam" id="PF20684"/>
    </source>
</evidence>
<gene>
    <name evidence="9" type="ORF">BJ508DRAFT_3852</name>
</gene>
<dbReference type="PANTHER" id="PTHR33048:SF47">
    <property type="entry name" value="INTEGRAL MEMBRANE PROTEIN-RELATED"/>
    <property type="match status" value="1"/>
</dbReference>
<dbReference type="GO" id="GO:0016020">
    <property type="term" value="C:membrane"/>
    <property type="evidence" value="ECO:0007669"/>
    <property type="project" value="UniProtKB-SubCell"/>
</dbReference>
<sequence>MILYSLATQLIKTAVLIFYMRLTPSRKFKLTCKIVLVLITLATLGTLPPMIFTCNPIKTMWDPQLFFRIALTRMGFPHSTIDLFLAFAGVEDVTMRPKCLDFLLLWKACAAINMTFDFVLLILPLPVIYNSGIPWKQKLHVILLFLLGIIVCMASVFRLAVLIEAEESFLDASWIGAKVEAWTVTEVNLGLIVACLPNVRRLLSHYCPRYFNILPKAQGFTGYEDEDNTANGGSSYPVQLDSLQTNGSNGESKNHLVGIEEGDFTGYNQTRRLSGLSGEFDSDDNADSHTGVPEIIETTDNGERMTVVKPQAAAVSITRPEELELERRIRRLRSSENDLQHHRMSGDPEPPMPG</sequence>
<dbReference type="Proteomes" id="UP000275078">
    <property type="component" value="Unassembled WGS sequence"/>
</dbReference>
<evidence type="ECO:0000256" key="5">
    <source>
        <dbReference type="ARBA" id="ARBA00038359"/>
    </source>
</evidence>
<keyword evidence="4 7" id="KW-0472">Membrane</keyword>
<evidence type="ECO:0000256" key="1">
    <source>
        <dbReference type="ARBA" id="ARBA00004141"/>
    </source>
</evidence>
<keyword evidence="3 7" id="KW-1133">Transmembrane helix</keyword>
<feature type="region of interest" description="Disordered" evidence="6">
    <location>
        <begin position="332"/>
        <end position="354"/>
    </location>
</feature>
<proteinExistence type="inferred from homology"/>
<feature type="region of interest" description="Disordered" evidence="6">
    <location>
        <begin position="225"/>
        <end position="252"/>
    </location>
</feature>
<dbReference type="OrthoDB" id="10017208at2759"/>
<dbReference type="InterPro" id="IPR049326">
    <property type="entry name" value="Rhodopsin_dom_fungi"/>
</dbReference>
<keyword evidence="10" id="KW-1185">Reference proteome</keyword>
<protein>
    <recommendedName>
        <fullName evidence="8">Rhodopsin domain-containing protein</fullName>
    </recommendedName>
</protein>
<evidence type="ECO:0000313" key="9">
    <source>
        <dbReference type="EMBL" id="RPA88210.1"/>
    </source>
</evidence>
<keyword evidence="2 7" id="KW-0812">Transmembrane</keyword>
<comment type="subcellular location">
    <subcellularLocation>
        <location evidence="1">Membrane</location>
        <topology evidence="1">Multi-pass membrane protein</topology>
    </subcellularLocation>
</comment>
<feature type="compositionally biased region" description="Polar residues" evidence="6">
    <location>
        <begin position="229"/>
        <end position="251"/>
    </location>
</feature>
<feature type="transmembrane region" description="Helical" evidence="7">
    <location>
        <begin position="141"/>
        <end position="161"/>
    </location>
</feature>
<evidence type="ECO:0000256" key="3">
    <source>
        <dbReference type="ARBA" id="ARBA00022989"/>
    </source>
</evidence>
<name>A0A3N4IVF1_ASCIM</name>
<feature type="transmembrane region" description="Helical" evidence="7">
    <location>
        <begin position="34"/>
        <end position="52"/>
    </location>
</feature>
<accession>A0A3N4IVF1</accession>
<dbReference type="AlphaFoldDB" id="A0A3N4IVF1"/>
<dbReference type="EMBL" id="ML119645">
    <property type="protein sequence ID" value="RPA88210.1"/>
    <property type="molecule type" value="Genomic_DNA"/>
</dbReference>
<evidence type="ECO:0000313" key="10">
    <source>
        <dbReference type="Proteomes" id="UP000275078"/>
    </source>
</evidence>
<evidence type="ECO:0000256" key="4">
    <source>
        <dbReference type="ARBA" id="ARBA00023136"/>
    </source>
</evidence>
<evidence type="ECO:0000256" key="7">
    <source>
        <dbReference type="SAM" id="Phobius"/>
    </source>
</evidence>
<feature type="compositionally biased region" description="Basic and acidic residues" evidence="6">
    <location>
        <begin position="332"/>
        <end position="346"/>
    </location>
</feature>
<evidence type="ECO:0000256" key="6">
    <source>
        <dbReference type="SAM" id="MobiDB-lite"/>
    </source>
</evidence>
<reference evidence="9 10" key="1">
    <citation type="journal article" date="2018" name="Nat. Ecol. Evol.">
        <title>Pezizomycetes genomes reveal the molecular basis of ectomycorrhizal truffle lifestyle.</title>
        <authorList>
            <person name="Murat C."/>
            <person name="Payen T."/>
            <person name="Noel B."/>
            <person name="Kuo A."/>
            <person name="Morin E."/>
            <person name="Chen J."/>
            <person name="Kohler A."/>
            <person name="Krizsan K."/>
            <person name="Balestrini R."/>
            <person name="Da Silva C."/>
            <person name="Montanini B."/>
            <person name="Hainaut M."/>
            <person name="Levati E."/>
            <person name="Barry K.W."/>
            <person name="Belfiori B."/>
            <person name="Cichocki N."/>
            <person name="Clum A."/>
            <person name="Dockter R.B."/>
            <person name="Fauchery L."/>
            <person name="Guy J."/>
            <person name="Iotti M."/>
            <person name="Le Tacon F."/>
            <person name="Lindquist E.A."/>
            <person name="Lipzen A."/>
            <person name="Malagnac F."/>
            <person name="Mello A."/>
            <person name="Molinier V."/>
            <person name="Miyauchi S."/>
            <person name="Poulain J."/>
            <person name="Riccioni C."/>
            <person name="Rubini A."/>
            <person name="Sitrit Y."/>
            <person name="Splivallo R."/>
            <person name="Traeger S."/>
            <person name="Wang M."/>
            <person name="Zifcakova L."/>
            <person name="Wipf D."/>
            <person name="Zambonelli A."/>
            <person name="Paolocci F."/>
            <person name="Nowrousian M."/>
            <person name="Ottonello S."/>
            <person name="Baldrian P."/>
            <person name="Spatafora J.W."/>
            <person name="Henrissat B."/>
            <person name="Nagy L.G."/>
            <person name="Aury J.M."/>
            <person name="Wincker P."/>
            <person name="Grigoriev I.V."/>
            <person name="Bonfante P."/>
            <person name="Martin F.M."/>
        </authorList>
    </citation>
    <scope>NUCLEOTIDE SEQUENCE [LARGE SCALE GENOMIC DNA]</scope>
    <source>
        <strain evidence="9 10">RN42</strain>
    </source>
</reference>
<dbReference type="PANTHER" id="PTHR33048">
    <property type="entry name" value="PTH11-LIKE INTEGRAL MEMBRANE PROTEIN (AFU_ORTHOLOGUE AFUA_5G11245)"/>
    <property type="match status" value="1"/>
</dbReference>
<feature type="domain" description="Rhodopsin" evidence="8">
    <location>
        <begin position="2"/>
        <end position="204"/>
    </location>
</feature>
<dbReference type="InterPro" id="IPR052337">
    <property type="entry name" value="SAT4-like"/>
</dbReference>
<dbReference type="Pfam" id="PF20684">
    <property type="entry name" value="Fung_rhodopsin"/>
    <property type="match status" value="1"/>
</dbReference>
<organism evidence="9 10">
    <name type="scientific">Ascobolus immersus RN42</name>
    <dbReference type="NCBI Taxonomy" id="1160509"/>
    <lineage>
        <taxon>Eukaryota</taxon>
        <taxon>Fungi</taxon>
        <taxon>Dikarya</taxon>
        <taxon>Ascomycota</taxon>
        <taxon>Pezizomycotina</taxon>
        <taxon>Pezizomycetes</taxon>
        <taxon>Pezizales</taxon>
        <taxon>Ascobolaceae</taxon>
        <taxon>Ascobolus</taxon>
    </lineage>
</organism>
<comment type="similarity">
    <text evidence="5">Belongs to the SAT4 family.</text>
</comment>
<evidence type="ECO:0000256" key="2">
    <source>
        <dbReference type="ARBA" id="ARBA00022692"/>
    </source>
</evidence>
<feature type="transmembrane region" description="Helical" evidence="7">
    <location>
        <begin position="104"/>
        <end position="129"/>
    </location>
</feature>